<dbReference type="EMBL" id="BDQI01000001">
    <property type="protein sequence ID" value="GAX49287.1"/>
    <property type="molecule type" value="Genomic_DNA"/>
</dbReference>
<evidence type="ECO:0000313" key="2">
    <source>
        <dbReference type="Proteomes" id="UP000217446"/>
    </source>
</evidence>
<keyword evidence="2" id="KW-1185">Reference proteome</keyword>
<reference evidence="2" key="1">
    <citation type="submission" date="2017-05" db="EMBL/GenBank/DDBJ databases">
        <title>Streptomyces olivochromogenes NBRC 3561 whole genome shotgun sequence.</title>
        <authorList>
            <person name="Dohra H."/>
            <person name="Kodani S."/>
        </authorList>
    </citation>
    <scope>NUCLEOTIDE SEQUENCE [LARGE SCALE GENOMIC DNA]</scope>
    <source>
        <strain evidence="2">NBRC 3561</strain>
    </source>
</reference>
<sequence length="39" mass="3930">MLEAVTDPYDVRAGVGAGALDEEGGVERRLDGLVGAAAE</sequence>
<dbReference type="AlphaFoldDB" id="A0A250V532"/>
<gene>
    <name evidence="1" type="ORF">SO3561_00775</name>
</gene>
<proteinExistence type="predicted"/>
<organism evidence="1 2">
    <name type="scientific">Streptomyces olivochromogenes</name>
    <dbReference type="NCBI Taxonomy" id="1963"/>
    <lineage>
        <taxon>Bacteria</taxon>
        <taxon>Bacillati</taxon>
        <taxon>Actinomycetota</taxon>
        <taxon>Actinomycetes</taxon>
        <taxon>Kitasatosporales</taxon>
        <taxon>Streptomycetaceae</taxon>
        <taxon>Streptomyces</taxon>
    </lineage>
</organism>
<accession>A0A250V532</accession>
<evidence type="ECO:0000313" key="1">
    <source>
        <dbReference type="EMBL" id="GAX49287.1"/>
    </source>
</evidence>
<protein>
    <submittedName>
        <fullName evidence="1">Uncharacterized protein</fullName>
    </submittedName>
</protein>
<comment type="caution">
    <text evidence="1">The sequence shown here is derived from an EMBL/GenBank/DDBJ whole genome shotgun (WGS) entry which is preliminary data.</text>
</comment>
<dbReference type="Proteomes" id="UP000217446">
    <property type="component" value="Unassembled WGS sequence"/>
</dbReference>
<name>A0A250V532_STROL</name>